<evidence type="ECO:0000256" key="2">
    <source>
        <dbReference type="SAM" id="Phobius"/>
    </source>
</evidence>
<accession>A0A5J5F7G9</accession>
<dbReference type="PANTHER" id="PTHR37846">
    <property type="entry name" value="YALI0B21296P"/>
    <property type="match status" value="1"/>
</dbReference>
<organism evidence="4 5">
    <name type="scientific">Sphaerosporella brunnea</name>
    <dbReference type="NCBI Taxonomy" id="1250544"/>
    <lineage>
        <taxon>Eukaryota</taxon>
        <taxon>Fungi</taxon>
        <taxon>Dikarya</taxon>
        <taxon>Ascomycota</taxon>
        <taxon>Pezizomycotina</taxon>
        <taxon>Pezizomycetes</taxon>
        <taxon>Pezizales</taxon>
        <taxon>Pyronemataceae</taxon>
        <taxon>Sphaerosporella</taxon>
    </lineage>
</organism>
<evidence type="ECO:0000313" key="4">
    <source>
        <dbReference type="EMBL" id="KAA8912903.1"/>
    </source>
</evidence>
<evidence type="ECO:0000313" key="5">
    <source>
        <dbReference type="Proteomes" id="UP000326924"/>
    </source>
</evidence>
<evidence type="ECO:0000256" key="1">
    <source>
        <dbReference type="SAM" id="MobiDB-lite"/>
    </source>
</evidence>
<dbReference type="AlphaFoldDB" id="A0A5J5F7G9"/>
<keyword evidence="2" id="KW-0812">Transmembrane</keyword>
<feature type="region of interest" description="Disordered" evidence="1">
    <location>
        <begin position="58"/>
        <end position="85"/>
    </location>
</feature>
<keyword evidence="5" id="KW-1185">Reference proteome</keyword>
<protein>
    <recommendedName>
        <fullName evidence="3">DUF7719 domain-containing protein</fullName>
    </recommendedName>
</protein>
<dbReference type="PANTHER" id="PTHR37846:SF1">
    <property type="entry name" value="DEACETYLASE-LIKE PROTEIN"/>
    <property type="match status" value="1"/>
</dbReference>
<dbReference type="EMBL" id="VXIS01000019">
    <property type="protein sequence ID" value="KAA8912903.1"/>
    <property type="molecule type" value="Genomic_DNA"/>
</dbReference>
<feature type="domain" description="DUF7719" evidence="3">
    <location>
        <begin position="160"/>
        <end position="227"/>
    </location>
</feature>
<evidence type="ECO:0000259" key="3">
    <source>
        <dbReference type="Pfam" id="PF24841"/>
    </source>
</evidence>
<feature type="transmembrane region" description="Helical" evidence="2">
    <location>
        <begin position="156"/>
        <end position="175"/>
    </location>
</feature>
<feature type="region of interest" description="Disordered" evidence="1">
    <location>
        <begin position="1"/>
        <end position="24"/>
    </location>
</feature>
<dbReference type="Proteomes" id="UP000326924">
    <property type="component" value="Unassembled WGS sequence"/>
</dbReference>
<sequence length="228" mass="26073">MARTRHRNQKASGANEDDDISSMATKTFITKEGVRISELPLKTPEYGKKPTGRTLLDLIDEKRPRDAAGNPISASHKEGEAGEEDKEAEEMEEVFGHRANTFFFAVPLTILLFWLDVLVHMQYRQQTDFKLVIMRCIKAFPAIYAIHYVFHPRRMWVTVRMFLFGMSIAAGCYIVKAVNKHGYYFVMKKTPPLGTLWIWAVIEMGLMEAVLSLVAVYGYTYYAGYSII</sequence>
<dbReference type="Pfam" id="PF24841">
    <property type="entry name" value="DUF7719"/>
    <property type="match status" value="1"/>
</dbReference>
<feature type="transmembrane region" description="Helical" evidence="2">
    <location>
        <begin position="196"/>
        <end position="219"/>
    </location>
</feature>
<gene>
    <name evidence="4" type="ORF">FN846DRAFT_903259</name>
</gene>
<reference evidence="4 5" key="1">
    <citation type="submission" date="2019-09" db="EMBL/GenBank/DDBJ databases">
        <title>Draft genome of the ectomycorrhizal ascomycete Sphaerosporella brunnea.</title>
        <authorList>
            <consortium name="DOE Joint Genome Institute"/>
            <person name="Benucci G.M."/>
            <person name="Marozzi G."/>
            <person name="Antonielli L."/>
            <person name="Sanchez S."/>
            <person name="Marco P."/>
            <person name="Wang X."/>
            <person name="Falini L.B."/>
            <person name="Barry K."/>
            <person name="Haridas S."/>
            <person name="Lipzen A."/>
            <person name="Labutti K."/>
            <person name="Grigoriev I.V."/>
            <person name="Murat C."/>
            <person name="Martin F."/>
            <person name="Albertini E."/>
            <person name="Donnini D."/>
            <person name="Bonito G."/>
        </authorList>
    </citation>
    <scope>NUCLEOTIDE SEQUENCE [LARGE SCALE GENOMIC DNA]</scope>
    <source>
        <strain evidence="4 5">Sb_GMNB300</strain>
    </source>
</reference>
<keyword evidence="2" id="KW-0472">Membrane</keyword>
<comment type="caution">
    <text evidence="4">The sequence shown here is derived from an EMBL/GenBank/DDBJ whole genome shotgun (WGS) entry which is preliminary data.</text>
</comment>
<feature type="transmembrane region" description="Helical" evidence="2">
    <location>
        <begin position="101"/>
        <end position="119"/>
    </location>
</feature>
<dbReference type="InterPro" id="IPR056136">
    <property type="entry name" value="DUF7719"/>
</dbReference>
<name>A0A5J5F7G9_9PEZI</name>
<proteinExistence type="predicted"/>
<dbReference type="OrthoDB" id="5597489at2759"/>
<feature type="transmembrane region" description="Helical" evidence="2">
    <location>
        <begin position="131"/>
        <end position="150"/>
    </location>
</feature>
<keyword evidence="2" id="KW-1133">Transmembrane helix</keyword>
<dbReference type="InParanoid" id="A0A5J5F7G9"/>